<evidence type="ECO:0000313" key="1">
    <source>
        <dbReference type="EMBL" id="GAX58712.1"/>
    </source>
</evidence>
<proteinExistence type="predicted"/>
<reference evidence="2" key="1">
    <citation type="submission" date="2017-05" db="EMBL/GenBank/DDBJ databases">
        <title>Streptomyces olivochromogenes NBRC 3561 whole genome shotgun sequence.</title>
        <authorList>
            <person name="Dohra H."/>
            <person name="Kodani S."/>
        </authorList>
    </citation>
    <scope>NUCLEOTIDE SEQUENCE [LARGE SCALE GENOMIC DNA]</scope>
    <source>
        <strain evidence="2">NBRC 3561</strain>
    </source>
</reference>
<organism evidence="1 2">
    <name type="scientific">Streptomyces olivochromogenes</name>
    <dbReference type="NCBI Taxonomy" id="1963"/>
    <lineage>
        <taxon>Bacteria</taxon>
        <taxon>Bacillati</taxon>
        <taxon>Actinomycetota</taxon>
        <taxon>Actinomycetes</taxon>
        <taxon>Kitasatosporales</taxon>
        <taxon>Streptomycetaceae</taxon>
        <taxon>Streptomyces</taxon>
    </lineage>
</organism>
<dbReference type="RefSeq" id="WP_067385677.1">
    <property type="nucleotide sequence ID" value="NZ_BDQI01000062.1"/>
</dbReference>
<gene>
    <name evidence="1" type="ORF">SO3561_10287</name>
</gene>
<dbReference type="EMBL" id="BDQI01000062">
    <property type="protein sequence ID" value="GAX58712.1"/>
    <property type="molecule type" value="Genomic_DNA"/>
</dbReference>
<accession>A0A286PGN3</accession>
<name>A0A286PGN3_STROL</name>
<dbReference type="AlphaFoldDB" id="A0A286PGN3"/>
<protein>
    <submittedName>
        <fullName evidence="1">Uncharacterized protein</fullName>
    </submittedName>
</protein>
<keyword evidence="2" id="KW-1185">Reference proteome</keyword>
<sequence>MTKKHLSTHIPPSEIEAFCLAGDLRDDDFEDRFIDDIIVAGIGEGTDGWEFDGTSYAVELR</sequence>
<comment type="caution">
    <text evidence="1">The sequence shown here is derived from an EMBL/GenBank/DDBJ whole genome shotgun (WGS) entry which is preliminary data.</text>
</comment>
<dbReference type="Proteomes" id="UP000217446">
    <property type="component" value="Unassembled WGS sequence"/>
</dbReference>
<evidence type="ECO:0000313" key="2">
    <source>
        <dbReference type="Proteomes" id="UP000217446"/>
    </source>
</evidence>